<evidence type="ECO:0000256" key="5">
    <source>
        <dbReference type="ARBA" id="ARBA00022989"/>
    </source>
</evidence>
<dbReference type="SUPFAM" id="SSF50182">
    <property type="entry name" value="Sm-like ribonucleoproteins"/>
    <property type="match status" value="1"/>
</dbReference>
<keyword evidence="5 7" id="KW-1133">Transmembrane helix</keyword>
<dbReference type="Pfam" id="PF00924">
    <property type="entry name" value="MS_channel_2nd"/>
    <property type="match status" value="1"/>
</dbReference>
<evidence type="ECO:0000259" key="9">
    <source>
        <dbReference type="Pfam" id="PF00924"/>
    </source>
</evidence>
<dbReference type="InterPro" id="IPR023408">
    <property type="entry name" value="MscS_beta-dom_sf"/>
</dbReference>
<evidence type="ECO:0000256" key="3">
    <source>
        <dbReference type="ARBA" id="ARBA00022475"/>
    </source>
</evidence>
<dbReference type="PANTHER" id="PTHR30347:SF1">
    <property type="entry name" value="MECHANOSENSITIVE CHANNEL MSCK"/>
    <property type="match status" value="1"/>
</dbReference>
<dbReference type="Gene3D" id="1.10.287.1260">
    <property type="match status" value="1"/>
</dbReference>
<comment type="caution">
    <text evidence="10">The sequence shown here is derived from an EMBL/GenBank/DDBJ whole genome shotgun (WGS) entry which is preliminary data.</text>
</comment>
<feature type="transmembrane region" description="Helical" evidence="7">
    <location>
        <begin position="357"/>
        <end position="373"/>
    </location>
</feature>
<keyword evidence="11" id="KW-1185">Reference proteome</keyword>
<keyword evidence="8" id="KW-0732">Signal</keyword>
<evidence type="ECO:0000256" key="6">
    <source>
        <dbReference type="ARBA" id="ARBA00023136"/>
    </source>
</evidence>
<evidence type="ECO:0000256" key="4">
    <source>
        <dbReference type="ARBA" id="ARBA00022692"/>
    </source>
</evidence>
<dbReference type="InterPro" id="IPR011014">
    <property type="entry name" value="MscS_channel_TM-2"/>
</dbReference>
<feature type="signal peptide" evidence="8">
    <location>
        <begin position="1"/>
        <end position="29"/>
    </location>
</feature>
<feature type="domain" description="Mechanosensitive ion channel MscS" evidence="9">
    <location>
        <begin position="628"/>
        <end position="694"/>
    </location>
</feature>
<dbReference type="InterPro" id="IPR010920">
    <property type="entry name" value="LSM_dom_sf"/>
</dbReference>
<dbReference type="InterPro" id="IPR011066">
    <property type="entry name" value="MscS_channel_C_sf"/>
</dbReference>
<feature type="transmembrane region" description="Helical" evidence="7">
    <location>
        <begin position="307"/>
        <end position="325"/>
    </location>
</feature>
<evidence type="ECO:0000313" key="11">
    <source>
        <dbReference type="Proteomes" id="UP001595526"/>
    </source>
</evidence>
<gene>
    <name evidence="10" type="ORF">ACFOET_10530</name>
</gene>
<sequence length="788" mass="88442">MSIIRYTSQYRHHVFFFLLLLVLANRSFAQEGAEPIAADTVTLGEALAALDPASDAATTATRRRRLGRFDAHLIDNIPVALLSRELNLLEERHVLAMRLLDSLGAEMLSDTIASMREAAERRVSRLNDFKISVAAYRATLAEAISDLNELASDSLVQSGAQRPSASEGFNELDSLDLLIRRKEIQAKLKLDSLHLLANEVNRLLQHSVSLLTDLTARESNVQVVAGRKNAQRLWAAPASFDRQTLVGNLRATYSDSKDFSKYLKQTEWTGRIFLLLLSVGFFYWSYRKGVQIHRLTKKNTDYNYASDIIKALIFLFTLLPLFSVFTPSAVVQITQLLVFVLLAVEFKAMIDKPQRQALTYLFLFYVLVIFANTVVGADFFSRSFSLLLNVVALYVCHRMRRGSKGRPRAKFRINKYLFLVLILIHVFAMLCNVFGYVEYARYWSIGGVVAIVQSISLVGFCHVVVSAFKRQFHYVSIRKTSSRFDKVKTMRSVRKFLTVICVALGMVVLVINLHSVQQFFNWLFSVLDEKRHVGSIAFTFGNLAVGVVIIASSNWLQKHLAALLGDTSQPGYNQTVERGALHSLMPLFRLLIIIGGFLMGVSALGIGLDKLTVIISALSVGIGFGLQNIINNFVSGIILIFEKPFRTGDFIELADKKGRVQEIGIRSSTLLTQEGSEVIIPNGDLLSGRLVNWTLGKSYNRVNTAIKIAKDSDMQIVKEVLQDVSGSIDYIMEGSEIEMLYTRIGTDMIELKLHAWIVNIYNEEVFRSQLIEVLSKEFENRGIAMVSV</sequence>
<protein>
    <submittedName>
        <fullName evidence="10">Mechanosensitive ion channel family protein</fullName>
    </submittedName>
</protein>
<comment type="subcellular location">
    <subcellularLocation>
        <location evidence="1">Cell membrane</location>
        <topology evidence="1">Multi-pass membrane protein</topology>
    </subcellularLocation>
</comment>
<evidence type="ECO:0000256" key="7">
    <source>
        <dbReference type="SAM" id="Phobius"/>
    </source>
</evidence>
<organism evidence="10 11">
    <name type="scientific">Parapedobacter deserti</name>
    <dbReference type="NCBI Taxonomy" id="1912957"/>
    <lineage>
        <taxon>Bacteria</taxon>
        <taxon>Pseudomonadati</taxon>
        <taxon>Bacteroidota</taxon>
        <taxon>Sphingobacteriia</taxon>
        <taxon>Sphingobacteriales</taxon>
        <taxon>Sphingobacteriaceae</taxon>
        <taxon>Parapedobacter</taxon>
    </lineage>
</organism>
<dbReference type="SUPFAM" id="SSF82689">
    <property type="entry name" value="Mechanosensitive channel protein MscS (YggB), C-terminal domain"/>
    <property type="match status" value="1"/>
</dbReference>
<keyword evidence="6 7" id="KW-0472">Membrane</keyword>
<reference evidence="11" key="1">
    <citation type="journal article" date="2019" name="Int. J. Syst. Evol. Microbiol.">
        <title>The Global Catalogue of Microorganisms (GCM) 10K type strain sequencing project: providing services to taxonomists for standard genome sequencing and annotation.</title>
        <authorList>
            <consortium name="The Broad Institute Genomics Platform"/>
            <consortium name="The Broad Institute Genome Sequencing Center for Infectious Disease"/>
            <person name="Wu L."/>
            <person name="Ma J."/>
        </authorList>
    </citation>
    <scope>NUCLEOTIDE SEQUENCE [LARGE SCALE GENOMIC DNA]</scope>
    <source>
        <strain evidence="11">KCTC 52416</strain>
    </source>
</reference>
<feature type="transmembrane region" description="Helical" evidence="7">
    <location>
        <begin position="587"/>
        <end position="608"/>
    </location>
</feature>
<feature type="transmembrane region" description="Helical" evidence="7">
    <location>
        <begin position="614"/>
        <end position="641"/>
    </location>
</feature>
<dbReference type="InterPro" id="IPR052702">
    <property type="entry name" value="MscS-like_channel"/>
</dbReference>
<dbReference type="EMBL" id="JBHRTA010000030">
    <property type="protein sequence ID" value="MFC3198044.1"/>
    <property type="molecule type" value="Genomic_DNA"/>
</dbReference>
<dbReference type="SUPFAM" id="SSF82861">
    <property type="entry name" value="Mechanosensitive channel protein MscS (YggB), transmembrane region"/>
    <property type="match status" value="1"/>
</dbReference>
<feature type="chain" id="PRO_5045612801" evidence="8">
    <location>
        <begin position="30"/>
        <end position="788"/>
    </location>
</feature>
<comment type="similarity">
    <text evidence="2">Belongs to the MscS (TC 1.A.23) family.</text>
</comment>
<dbReference type="Gene3D" id="2.30.30.60">
    <property type="match status" value="1"/>
</dbReference>
<evidence type="ECO:0000256" key="2">
    <source>
        <dbReference type="ARBA" id="ARBA00008017"/>
    </source>
</evidence>
<dbReference type="InterPro" id="IPR006685">
    <property type="entry name" value="MscS_channel_2nd"/>
</dbReference>
<feature type="transmembrane region" description="Helical" evidence="7">
    <location>
        <begin position="536"/>
        <end position="556"/>
    </location>
</feature>
<feature type="transmembrane region" description="Helical" evidence="7">
    <location>
        <begin position="268"/>
        <end position="286"/>
    </location>
</feature>
<feature type="transmembrane region" description="Helical" evidence="7">
    <location>
        <begin position="443"/>
        <end position="468"/>
    </location>
</feature>
<dbReference type="PANTHER" id="PTHR30347">
    <property type="entry name" value="POTASSIUM CHANNEL RELATED"/>
    <property type="match status" value="1"/>
</dbReference>
<keyword evidence="4 7" id="KW-0812">Transmembrane</keyword>
<evidence type="ECO:0000256" key="1">
    <source>
        <dbReference type="ARBA" id="ARBA00004651"/>
    </source>
</evidence>
<feature type="transmembrane region" description="Helical" evidence="7">
    <location>
        <begin position="496"/>
        <end position="516"/>
    </location>
</feature>
<accession>A0ABV7JMH4</accession>
<keyword evidence="3" id="KW-1003">Cell membrane</keyword>
<evidence type="ECO:0000313" key="10">
    <source>
        <dbReference type="EMBL" id="MFC3198044.1"/>
    </source>
</evidence>
<feature type="transmembrane region" description="Helical" evidence="7">
    <location>
        <begin position="416"/>
        <end position="437"/>
    </location>
</feature>
<feature type="transmembrane region" description="Helical" evidence="7">
    <location>
        <begin position="331"/>
        <end position="350"/>
    </location>
</feature>
<dbReference type="RefSeq" id="WP_379022314.1">
    <property type="nucleotide sequence ID" value="NZ_JBHRTA010000030.1"/>
</dbReference>
<name>A0ABV7JMH4_9SPHI</name>
<dbReference type="Proteomes" id="UP001595526">
    <property type="component" value="Unassembled WGS sequence"/>
</dbReference>
<dbReference type="Gene3D" id="3.30.70.100">
    <property type="match status" value="1"/>
</dbReference>
<proteinExistence type="inferred from homology"/>
<evidence type="ECO:0000256" key="8">
    <source>
        <dbReference type="SAM" id="SignalP"/>
    </source>
</evidence>
<feature type="transmembrane region" description="Helical" evidence="7">
    <location>
        <begin position="379"/>
        <end position="396"/>
    </location>
</feature>